<feature type="transmembrane region" description="Helical" evidence="2">
    <location>
        <begin position="210"/>
        <end position="228"/>
    </location>
</feature>
<name>A0A9D1JHB0_9FIRM</name>
<dbReference type="AlphaFoldDB" id="A0A9D1JHB0"/>
<keyword evidence="2" id="KW-1133">Transmembrane helix</keyword>
<reference evidence="4" key="2">
    <citation type="journal article" date="2021" name="PeerJ">
        <title>Extensive microbial diversity within the chicken gut microbiome revealed by metagenomics and culture.</title>
        <authorList>
            <person name="Gilroy R."/>
            <person name="Ravi A."/>
            <person name="Getino M."/>
            <person name="Pursley I."/>
            <person name="Horton D.L."/>
            <person name="Alikhan N.F."/>
            <person name="Baker D."/>
            <person name="Gharbi K."/>
            <person name="Hall N."/>
            <person name="Watson M."/>
            <person name="Adriaenssens E.M."/>
            <person name="Foster-Nyarko E."/>
            <person name="Jarju S."/>
            <person name="Secka A."/>
            <person name="Antonio M."/>
            <person name="Oren A."/>
            <person name="Chaudhuri R.R."/>
            <person name="La Ragione R."/>
            <person name="Hildebrand F."/>
            <person name="Pallen M.J."/>
        </authorList>
    </citation>
    <scope>NUCLEOTIDE SEQUENCE</scope>
    <source>
        <strain evidence="4">CHK157-1446</strain>
    </source>
</reference>
<reference evidence="4" key="1">
    <citation type="submission" date="2020-10" db="EMBL/GenBank/DDBJ databases">
        <authorList>
            <person name="Gilroy R."/>
        </authorList>
    </citation>
    <scope>NUCLEOTIDE SEQUENCE</scope>
    <source>
        <strain evidence="4">CHK157-1446</strain>
    </source>
</reference>
<feature type="signal peptide" evidence="3">
    <location>
        <begin position="1"/>
        <end position="23"/>
    </location>
</feature>
<feature type="chain" id="PRO_5039183206" evidence="3">
    <location>
        <begin position="24"/>
        <end position="231"/>
    </location>
</feature>
<evidence type="ECO:0000313" key="4">
    <source>
        <dbReference type="EMBL" id="HIS24252.1"/>
    </source>
</evidence>
<evidence type="ECO:0000256" key="2">
    <source>
        <dbReference type="SAM" id="Phobius"/>
    </source>
</evidence>
<sequence>MKKILAIVVAVVMVCALSVSAFADGSATVSASFTAYSTGNQYDTLKPMDVGEGIVFRTSEPGTGHIDITALIEQVADLENVTSIEVTLEAVGKDAFQTREDGGGAIVGLKGVYDDATNYDIAPINWGTTETPYTMSGELLDGTVAVYVDTSSHGQISINEPWEFEVTVTVNYVGDAKIPVESTEEPATEDPAPAESGDTTTEPEAPAETGIVLAVLPMAIAAAAVVVSKKR</sequence>
<evidence type="ECO:0000256" key="1">
    <source>
        <dbReference type="SAM" id="MobiDB-lite"/>
    </source>
</evidence>
<dbReference type="Proteomes" id="UP000823982">
    <property type="component" value="Unassembled WGS sequence"/>
</dbReference>
<feature type="compositionally biased region" description="Low complexity" evidence="1">
    <location>
        <begin position="189"/>
        <end position="208"/>
    </location>
</feature>
<keyword evidence="3" id="KW-0732">Signal</keyword>
<organism evidence="4 5">
    <name type="scientific">Candidatus Faeciplasma gallinarum</name>
    <dbReference type="NCBI Taxonomy" id="2840799"/>
    <lineage>
        <taxon>Bacteria</taxon>
        <taxon>Bacillati</taxon>
        <taxon>Bacillota</taxon>
        <taxon>Clostridia</taxon>
        <taxon>Eubacteriales</taxon>
        <taxon>Oscillospiraceae</taxon>
        <taxon>Oscillospiraceae incertae sedis</taxon>
        <taxon>Candidatus Faeciplasma</taxon>
    </lineage>
</organism>
<evidence type="ECO:0000256" key="3">
    <source>
        <dbReference type="SAM" id="SignalP"/>
    </source>
</evidence>
<keyword evidence="2" id="KW-0812">Transmembrane</keyword>
<protein>
    <submittedName>
        <fullName evidence="4">Uncharacterized protein</fullName>
    </submittedName>
</protein>
<comment type="caution">
    <text evidence="4">The sequence shown here is derived from an EMBL/GenBank/DDBJ whole genome shotgun (WGS) entry which is preliminary data.</text>
</comment>
<evidence type="ECO:0000313" key="5">
    <source>
        <dbReference type="Proteomes" id="UP000823982"/>
    </source>
</evidence>
<keyword evidence="2" id="KW-0472">Membrane</keyword>
<accession>A0A9D1JHB0</accession>
<feature type="region of interest" description="Disordered" evidence="1">
    <location>
        <begin position="179"/>
        <end position="208"/>
    </location>
</feature>
<dbReference type="EMBL" id="DVIR01000026">
    <property type="protein sequence ID" value="HIS24252.1"/>
    <property type="molecule type" value="Genomic_DNA"/>
</dbReference>
<gene>
    <name evidence="4" type="ORF">IAD01_02480</name>
</gene>
<proteinExistence type="predicted"/>